<proteinExistence type="predicted"/>
<dbReference type="PROSITE" id="PS50106">
    <property type="entry name" value="PDZ"/>
    <property type="match status" value="1"/>
</dbReference>
<dbReference type="SUPFAM" id="SSF50156">
    <property type="entry name" value="PDZ domain-like"/>
    <property type="match status" value="1"/>
</dbReference>
<protein>
    <recommendedName>
        <fullName evidence="1">PDZ domain-containing protein</fullName>
    </recommendedName>
</protein>
<dbReference type="InterPro" id="IPR041489">
    <property type="entry name" value="PDZ_6"/>
</dbReference>
<comment type="caution">
    <text evidence="2">The sequence shown here is derived from an EMBL/GenBank/DDBJ whole genome shotgun (WGS) entry which is preliminary data.</text>
</comment>
<accession>A0ABD0JJV2</accession>
<evidence type="ECO:0000259" key="1">
    <source>
        <dbReference type="PROSITE" id="PS50106"/>
    </source>
</evidence>
<reference evidence="2 3" key="1">
    <citation type="journal article" date="2023" name="Sci. Data">
        <title>Genome assembly of the Korean intertidal mud-creeper Batillaria attramentaria.</title>
        <authorList>
            <person name="Patra A.K."/>
            <person name="Ho P.T."/>
            <person name="Jun S."/>
            <person name="Lee S.J."/>
            <person name="Kim Y."/>
            <person name="Won Y.J."/>
        </authorList>
    </citation>
    <scope>NUCLEOTIDE SEQUENCE [LARGE SCALE GENOMIC DNA]</scope>
    <source>
        <strain evidence="2">Wonlab-2016</strain>
    </source>
</reference>
<keyword evidence="3" id="KW-1185">Reference proteome</keyword>
<dbReference type="AlphaFoldDB" id="A0ABD0JJV2"/>
<organism evidence="2 3">
    <name type="scientific">Batillaria attramentaria</name>
    <dbReference type="NCBI Taxonomy" id="370345"/>
    <lineage>
        <taxon>Eukaryota</taxon>
        <taxon>Metazoa</taxon>
        <taxon>Spiralia</taxon>
        <taxon>Lophotrochozoa</taxon>
        <taxon>Mollusca</taxon>
        <taxon>Gastropoda</taxon>
        <taxon>Caenogastropoda</taxon>
        <taxon>Sorbeoconcha</taxon>
        <taxon>Cerithioidea</taxon>
        <taxon>Batillariidae</taxon>
        <taxon>Batillaria</taxon>
    </lineage>
</organism>
<dbReference type="Gene3D" id="2.30.42.10">
    <property type="match status" value="1"/>
</dbReference>
<name>A0ABD0JJV2_9CAEN</name>
<evidence type="ECO:0000313" key="2">
    <source>
        <dbReference type="EMBL" id="KAK7475161.1"/>
    </source>
</evidence>
<dbReference type="Proteomes" id="UP001519460">
    <property type="component" value="Unassembled WGS sequence"/>
</dbReference>
<dbReference type="InterPro" id="IPR036034">
    <property type="entry name" value="PDZ_sf"/>
</dbReference>
<dbReference type="Pfam" id="PF17820">
    <property type="entry name" value="PDZ_6"/>
    <property type="match status" value="1"/>
</dbReference>
<evidence type="ECO:0000313" key="3">
    <source>
        <dbReference type="Proteomes" id="UP001519460"/>
    </source>
</evidence>
<dbReference type="InterPro" id="IPR001478">
    <property type="entry name" value="PDZ"/>
</dbReference>
<sequence>MLLEHLAPQHVGHGKSVAAVPSGVSEIQINPNSKAYNEGIIVGDIINEINRQKTHGLNYNDAQQLIKNSTDQLLLEISR</sequence>
<gene>
    <name evidence="2" type="ORF">BaRGS_00033562</name>
</gene>
<dbReference type="EMBL" id="JACVVK020000413">
    <property type="protein sequence ID" value="KAK7475161.1"/>
    <property type="molecule type" value="Genomic_DNA"/>
</dbReference>
<feature type="domain" description="PDZ" evidence="1">
    <location>
        <begin position="1"/>
        <end position="79"/>
    </location>
</feature>